<organism evidence="2">
    <name type="scientific">hydrothermal vent metagenome</name>
    <dbReference type="NCBI Taxonomy" id="652676"/>
    <lineage>
        <taxon>unclassified sequences</taxon>
        <taxon>metagenomes</taxon>
        <taxon>ecological metagenomes</taxon>
    </lineage>
</organism>
<accession>A0A3B1E0K1</accession>
<gene>
    <name evidence="2" type="ORF">MNBD_PLANCTO02-2031</name>
</gene>
<keyword evidence="1" id="KW-0812">Transmembrane</keyword>
<proteinExistence type="predicted"/>
<keyword evidence="1" id="KW-0472">Membrane</keyword>
<dbReference type="EMBL" id="UOGL01000225">
    <property type="protein sequence ID" value="VAX38575.1"/>
    <property type="molecule type" value="Genomic_DNA"/>
</dbReference>
<sequence>MPVPYHNSMSIKPLASPRRVFLILLVGFIMLFLGQAPFAEEGKQSEAEKKEELKIFQRAKEEFIDEEQIALRKALLTKQLFQNRRDQIYFKRAKEALQKKNPKLALRYLHYLLSIKSDQFVW</sequence>
<keyword evidence="1" id="KW-1133">Transmembrane helix</keyword>
<feature type="transmembrane region" description="Helical" evidence="1">
    <location>
        <begin position="20"/>
        <end position="39"/>
    </location>
</feature>
<protein>
    <submittedName>
        <fullName evidence="2">Uncharacterized protein</fullName>
    </submittedName>
</protein>
<feature type="non-terminal residue" evidence="2">
    <location>
        <position position="122"/>
    </location>
</feature>
<evidence type="ECO:0000313" key="2">
    <source>
        <dbReference type="EMBL" id="VAX38575.1"/>
    </source>
</evidence>
<dbReference type="AlphaFoldDB" id="A0A3B1E0K1"/>
<evidence type="ECO:0000256" key="1">
    <source>
        <dbReference type="SAM" id="Phobius"/>
    </source>
</evidence>
<reference evidence="2" key="1">
    <citation type="submission" date="2018-06" db="EMBL/GenBank/DDBJ databases">
        <authorList>
            <person name="Zhirakovskaya E."/>
        </authorList>
    </citation>
    <scope>NUCLEOTIDE SEQUENCE</scope>
</reference>
<name>A0A3B1E0K1_9ZZZZ</name>